<dbReference type="SUPFAM" id="SSF48452">
    <property type="entry name" value="TPR-like"/>
    <property type="match status" value="1"/>
</dbReference>
<dbReference type="RefSeq" id="WP_069567173.1">
    <property type="nucleotide sequence ID" value="NZ_CP017157.1"/>
</dbReference>
<reference evidence="1 2" key="1">
    <citation type="submission" date="2016-09" db="EMBL/GenBank/DDBJ databases">
        <title>Complete genome sequencing of Streptomyces lydicus 103 and metabolic pathways analysis of antibiotic biosynthesis.</title>
        <authorList>
            <person name="Jia N."/>
            <person name="Ding M.-Z."/>
            <person name="Gao F."/>
            <person name="Yuan Y.-J."/>
        </authorList>
    </citation>
    <scope>NUCLEOTIDE SEQUENCE [LARGE SCALE GENOMIC DNA]</scope>
    <source>
        <strain evidence="1 2">103</strain>
    </source>
</reference>
<dbReference type="Gene3D" id="1.25.40.10">
    <property type="entry name" value="Tetratricopeptide repeat domain"/>
    <property type="match status" value="1"/>
</dbReference>
<name>A0A1D7VFJ5_9ACTN</name>
<dbReference type="KEGG" id="slc:SL103_02945"/>
<keyword evidence="2" id="KW-1185">Reference proteome</keyword>
<dbReference type="InterPro" id="IPR011990">
    <property type="entry name" value="TPR-like_helical_dom_sf"/>
</dbReference>
<sequence>MAARPLVARQINQQLRSLIQEAAVSNSGLARQVNVLGQEQGLDLRYDKTSVSRWLRGQRPRGRVPAIIAEALSSKLGRTVSTEEIGMANGNSVTCGVGLHFAAGVEDALAQVRELWHMDAESRDALSGATMGTSALVEPSRDWLISTVDPEVARERRLGPRAGTTEVELVRATTEALVELDHRIGGGYVRPVVVSCLNSVLSGLMTGSYGETTGRQLFAAAARLTEFAGYTALDTGQPGLAQRYYIQALRLAQAADDRCYGGYVLASGLSHLAVDAGCAREAVQLARAAQEGTRGQAPLAAQALFYVAEARGYALLGDARMCGMLGDKALEAMTHAAPGDTPEWIAHFDRAYLADELAHCYRDLQQPRQAARRATEALARHPRTRVRRRAIDLLLLASALVQAGDVEEACRAGEQALALLGRMRSALGERYLESFRAELRPYRDTEPACAFDALVQESETRVPLQRASGR</sequence>
<evidence type="ECO:0000313" key="2">
    <source>
        <dbReference type="Proteomes" id="UP000094094"/>
    </source>
</evidence>
<gene>
    <name evidence="1" type="ORF">SL103_02945</name>
</gene>
<dbReference type="EMBL" id="CP017157">
    <property type="protein sequence ID" value="AOP45338.1"/>
    <property type="molecule type" value="Genomic_DNA"/>
</dbReference>
<organism evidence="1 2">
    <name type="scientific">Streptomyces lydicus</name>
    <dbReference type="NCBI Taxonomy" id="47763"/>
    <lineage>
        <taxon>Bacteria</taxon>
        <taxon>Bacillati</taxon>
        <taxon>Actinomycetota</taxon>
        <taxon>Actinomycetes</taxon>
        <taxon>Kitasatosporales</taxon>
        <taxon>Streptomycetaceae</taxon>
        <taxon>Streptomyces</taxon>
    </lineage>
</organism>
<dbReference type="AlphaFoldDB" id="A0A1D7VFJ5"/>
<dbReference type="OrthoDB" id="3213425at2"/>
<evidence type="ECO:0000313" key="1">
    <source>
        <dbReference type="EMBL" id="AOP45338.1"/>
    </source>
</evidence>
<accession>A0A1D7VFJ5</accession>
<protein>
    <submittedName>
        <fullName evidence="1">Transcriptional regulator</fullName>
    </submittedName>
</protein>
<proteinExistence type="predicted"/>
<dbReference type="Proteomes" id="UP000094094">
    <property type="component" value="Chromosome"/>
</dbReference>